<keyword evidence="2" id="KW-1185">Reference proteome</keyword>
<sequence>MNAEIWSTKARLMGKVPKLQRLVVKKGCSHKHATIVFETWNRVTRTMNDL</sequence>
<protein>
    <submittedName>
        <fullName evidence="1">Uncharacterized protein</fullName>
    </submittedName>
</protein>
<evidence type="ECO:0000313" key="1">
    <source>
        <dbReference type="EMBL" id="KAH7677421.1"/>
    </source>
</evidence>
<reference evidence="2" key="1">
    <citation type="journal article" date="2022" name="Nat. Commun.">
        <title>Chromosome evolution and the genetic basis of agronomically important traits in greater yam.</title>
        <authorList>
            <person name="Bredeson J.V."/>
            <person name="Lyons J.B."/>
            <person name="Oniyinde I.O."/>
            <person name="Okereke N.R."/>
            <person name="Kolade O."/>
            <person name="Nnabue I."/>
            <person name="Nwadili C.O."/>
            <person name="Hribova E."/>
            <person name="Parker M."/>
            <person name="Nwogha J."/>
            <person name="Shu S."/>
            <person name="Carlson J."/>
            <person name="Kariba R."/>
            <person name="Muthemba S."/>
            <person name="Knop K."/>
            <person name="Barton G.J."/>
            <person name="Sherwood A.V."/>
            <person name="Lopez-Montes A."/>
            <person name="Asiedu R."/>
            <person name="Jamnadass R."/>
            <person name="Muchugi A."/>
            <person name="Goodstein D."/>
            <person name="Egesi C.N."/>
            <person name="Featherston J."/>
            <person name="Asfaw A."/>
            <person name="Simpson G.G."/>
            <person name="Dolezel J."/>
            <person name="Hendre P.S."/>
            <person name="Van Deynze A."/>
            <person name="Kumar P.L."/>
            <person name="Obidiegwu J.E."/>
            <person name="Bhattacharjee R."/>
            <person name="Rokhsar D.S."/>
        </authorList>
    </citation>
    <scope>NUCLEOTIDE SEQUENCE [LARGE SCALE GENOMIC DNA]</scope>
    <source>
        <strain evidence="2">cv. TDa95/00328</strain>
    </source>
</reference>
<dbReference type="EMBL" id="CM037017">
    <property type="protein sequence ID" value="KAH7677421.1"/>
    <property type="molecule type" value="Genomic_DNA"/>
</dbReference>
<gene>
    <name evidence="1" type="ORF">IHE45_07G083100</name>
</gene>
<dbReference type="Proteomes" id="UP000827976">
    <property type="component" value="Chromosome 7"/>
</dbReference>
<comment type="caution">
    <text evidence="1">The sequence shown here is derived from an EMBL/GenBank/DDBJ whole genome shotgun (WGS) entry which is preliminary data.</text>
</comment>
<accession>A0ACB7VSI1</accession>
<evidence type="ECO:0000313" key="2">
    <source>
        <dbReference type="Proteomes" id="UP000827976"/>
    </source>
</evidence>
<organism evidence="1 2">
    <name type="scientific">Dioscorea alata</name>
    <name type="common">Purple yam</name>
    <dbReference type="NCBI Taxonomy" id="55571"/>
    <lineage>
        <taxon>Eukaryota</taxon>
        <taxon>Viridiplantae</taxon>
        <taxon>Streptophyta</taxon>
        <taxon>Embryophyta</taxon>
        <taxon>Tracheophyta</taxon>
        <taxon>Spermatophyta</taxon>
        <taxon>Magnoliopsida</taxon>
        <taxon>Liliopsida</taxon>
        <taxon>Dioscoreales</taxon>
        <taxon>Dioscoreaceae</taxon>
        <taxon>Dioscorea</taxon>
    </lineage>
</organism>
<proteinExistence type="predicted"/>
<name>A0ACB7VSI1_DIOAL</name>